<name>A0A9K3N523_HELAN</name>
<comment type="caution">
    <text evidence="1">The sequence shown here is derived from an EMBL/GenBank/DDBJ whole genome shotgun (WGS) entry which is preliminary data.</text>
</comment>
<reference evidence="1" key="2">
    <citation type="submission" date="2020-06" db="EMBL/GenBank/DDBJ databases">
        <title>Helianthus annuus Genome sequencing and assembly Release 2.</title>
        <authorList>
            <person name="Gouzy J."/>
            <person name="Langlade N."/>
            <person name="Munos S."/>
        </authorList>
    </citation>
    <scope>NUCLEOTIDE SEQUENCE</scope>
    <source>
        <tissue evidence="1">Leaves</tissue>
    </source>
</reference>
<protein>
    <submittedName>
        <fullName evidence="1">Uncharacterized protein</fullName>
    </submittedName>
</protein>
<organism evidence="1 2">
    <name type="scientific">Helianthus annuus</name>
    <name type="common">Common sunflower</name>
    <dbReference type="NCBI Taxonomy" id="4232"/>
    <lineage>
        <taxon>Eukaryota</taxon>
        <taxon>Viridiplantae</taxon>
        <taxon>Streptophyta</taxon>
        <taxon>Embryophyta</taxon>
        <taxon>Tracheophyta</taxon>
        <taxon>Spermatophyta</taxon>
        <taxon>Magnoliopsida</taxon>
        <taxon>eudicotyledons</taxon>
        <taxon>Gunneridae</taxon>
        <taxon>Pentapetalae</taxon>
        <taxon>asterids</taxon>
        <taxon>campanulids</taxon>
        <taxon>Asterales</taxon>
        <taxon>Asteraceae</taxon>
        <taxon>Asteroideae</taxon>
        <taxon>Heliantheae alliance</taxon>
        <taxon>Heliantheae</taxon>
        <taxon>Helianthus</taxon>
    </lineage>
</organism>
<proteinExistence type="predicted"/>
<dbReference type="Proteomes" id="UP000215914">
    <property type="component" value="Unassembled WGS sequence"/>
</dbReference>
<dbReference type="EMBL" id="MNCJ02000325">
    <property type="protein sequence ID" value="KAF5786803.1"/>
    <property type="molecule type" value="Genomic_DNA"/>
</dbReference>
<accession>A0A9K3N523</accession>
<reference evidence="1" key="1">
    <citation type="journal article" date="2017" name="Nature">
        <title>The sunflower genome provides insights into oil metabolism, flowering and Asterid evolution.</title>
        <authorList>
            <person name="Badouin H."/>
            <person name="Gouzy J."/>
            <person name="Grassa C.J."/>
            <person name="Murat F."/>
            <person name="Staton S.E."/>
            <person name="Cottret L."/>
            <person name="Lelandais-Briere C."/>
            <person name="Owens G.L."/>
            <person name="Carrere S."/>
            <person name="Mayjonade B."/>
            <person name="Legrand L."/>
            <person name="Gill N."/>
            <person name="Kane N.C."/>
            <person name="Bowers J.E."/>
            <person name="Hubner S."/>
            <person name="Bellec A."/>
            <person name="Berard A."/>
            <person name="Berges H."/>
            <person name="Blanchet N."/>
            <person name="Boniface M.C."/>
            <person name="Brunel D."/>
            <person name="Catrice O."/>
            <person name="Chaidir N."/>
            <person name="Claudel C."/>
            <person name="Donnadieu C."/>
            <person name="Faraut T."/>
            <person name="Fievet G."/>
            <person name="Helmstetter N."/>
            <person name="King M."/>
            <person name="Knapp S.J."/>
            <person name="Lai Z."/>
            <person name="Le Paslier M.C."/>
            <person name="Lippi Y."/>
            <person name="Lorenzon L."/>
            <person name="Mandel J.R."/>
            <person name="Marage G."/>
            <person name="Marchand G."/>
            <person name="Marquand E."/>
            <person name="Bret-Mestries E."/>
            <person name="Morien E."/>
            <person name="Nambeesan S."/>
            <person name="Nguyen T."/>
            <person name="Pegot-Espagnet P."/>
            <person name="Pouilly N."/>
            <person name="Raftis F."/>
            <person name="Sallet E."/>
            <person name="Schiex T."/>
            <person name="Thomas J."/>
            <person name="Vandecasteele C."/>
            <person name="Vares D."/>
            <person name="Vear F."/>
            <person name="Vautrin S."/>
            <person name="Crespi M."/>
            <person name="Mangin B."/>
            <person name="Burke J.M."/>
            <person name="Salse J."/>
            <person name="Munos S."/>
            <person name="Vincourt P."/>
            <person name="Rieseberg L.H."/>
            <person name="Langlade N.B."/>
        </authorList>
    </citation>
    <scope>NUCLEOTIDE SEQUENCE</scope>
    <source>
        <tissue evidence="1">Leaves</tissue>
    </source>
</reference>
<evidence type="ECO:0000313" key="1">
    <source>
        <dbReference type="EMBL" id="KAF5786803.1"/>
    </source>
</evidence>
<dbReference type="AlphaFoldDB" id="A0A9K3N523"/>
<keyword evidence="2" id="KW-1185">Reference proteome</keyword>
<dbReference type="Gramene" id="mRNA:HanXRQr2_Chr10g0445291">
    <property type="protein sequence ID" value="mRNA:HanXRQr2_Chr10g0445291"/>
    <property type="gene ID" value="HanXRQr2_Chr10g0445291"/>
</dbReference>
<gene>
    <name evidence="1" type="ORF">HanXRQr2_Chr10g0445291</name>
</gene>
<sequence>MWLLLDKMSRNWLEVKEVQLKLLRIQRPTHILIHLFKSTIAILYNITSSPCNNALIFISFRVNQG</sequence>
<evidence type="ECO:0000313" key="2">
    <source>
        <dbReference type="Proteomes" id="UP000215914"/>
    </source>
</evidence>